<dbReference type="Proteomes" id="UP000321720">
    <property type="component" value="Unassembled WGS sequence"/>
</dbReference>
<organism evidence="3 4">
    <name type="scientific">Cellulomonas composti</name>
    <dbReference type="NCBI Taxonomy" id="266130"/>
    <lineage>
        <taxon>Bacteria</taxon>
        <taxon>Bacillati</taxon>
        <taxon>Actinomycetota</taxon>
        <taxon>Actinomycetes</taxon>
        <taxon>Micrococcales</taxon>
        <taxon>Cellulomonadaceae</taxon>
        <taxon>Cellulomonas</taxon>
    </lineage>
</organism>
<protein>
    <recommendedName>
        <fullName evidence="2">Phosphatidate phosphatase APP1 catalytic domain-containing protein</fullName>
    </recommendedName>
</protein>
<gene>
    <name evidence="3" type="ORF">CCO02nite_02250</name>
</gene>
<sequence>MADENGPAHGPVPLPVGAAGPGLRTARPGVPRPGSAHPGAFERLHVAARLEDRFDRGLARLLRRRGWSVRVEPYAGYGAVGWVRVLARTMLAAPGVRTDDLPGAGGAEQAGSTRAPTLRGWRSYATAQVAGVPLLVRVGTIEHHVHTDRGGYLDIRLRSDLPPGWHDVEIVVLEDSAEGVVRACAPVHVTHPDARWGLVSDIDDTVMVTRLPRPVVAAWNILVRHEHAREPVPGMRDLYAALLDEHPGAPVVYLSTGAWNAAPAIGRFLHRNGFPSGPLLLTDWGPTNTGWFRSGPRHKITQLKRLMHELPDVRWVLVGDDGQQDPRIYAAAAGARPDRVAGILVRQLTFTEHVLARGLIAAAPGGGPSGSRTSAGVPVLQGADGHALLRRIEAGGLSLE</sequence>
<dbReference type="RefSeq" id="WP_146841153.1">
    <property type="nucleotide sequence ID" value="NZ_BJWG01000001.1"/>
</dbReference>
<evidence type="ECO:0000313" key="3">
    <source>
        <dbReference type="EMBL" id="GEL93567.1"/>
    </source>
</evidence>
<dbReference type="EMBL" id="BJWG01000001">
    <property type="protein sequence ID" value="GEL93567.1"/>
    <property type="molecule type" value="Genomic_DNA"/>
</dbReference>
<dbReference type="Pfam" id="PF09949">
    <property type="entry name" value="APP1_cat"/>
    <property type="match status" value="1"/>
</dbReference>
<dbReference type="InterPro" id="IPR052935">
    <property type="entry name" value="Mg2+_PAP"/>
</dbReference>
<feature type="compositionally biased region" description="Low complexity" evidence="1">
    <location>
        <begin position="7"/>
        <end position="23"/>
    </location>
</feature>
<evidence type="ECO:0000313" key="4">
    <source>
        <dbReference type="Proteomes" id="UP000321720"/>
    </source>
</evidence>
<keyword evidence="4" id="KW-1185">Reference proteome</keyword>
<reference evidence="3 4" key="1">
    <citation type="submission" date="2019-07" db="EMBL/GenBank/DDBJ databases">
        <title>Whole genome shotgun sequence of Cellulomonas composti NBRC 100758.</title>
        <authorList>
            <person name="Hosoyama A."/>
            <person name="Uohara A."/>
            <person name="Ohji S."/>
            <person name="Ichikawa N."/>
        </authorList>
    </citation>
    <scope>NUCLEOTIDE SEQUENCE [LARGE SCALE GENOMIC DNA]</scope>
    <source>
        <strain evidence="3 4">NBRC 100758</strain>
    </source>
</reference>
<proteinExistence type="predicted"/>
<dbReference type="OrthoDB" id="9789875at2"/>
<comment type="caution">
    <text evidence="3">The sequence shown here is derived from an EMBL/GenBank/DDBJ whole genome shotgun (WGS) entry which is preliminary data.</text>
</comment>
<dbReference type="InterPro" id="IPR019236">
    <property type="entry name" value="APP1_cat"/>
</dbReference>
<feature type="region of interest" description="Disordered" evidence="1">
    <location>
        <begin position="1"/>
        <end position="38"/>
    </location>
</feature>
<dbReference type="PANTHER" id="PTHR28208">
    <property type="entry name" value="PHOSPHATIDATE PHOSPHATASE APP1"/>
    <property type="match status" value="1"/>
</dbReference>
<dbReference type="PANTHER" id="PTHR28208:SF3">
    <property type="entry name" value="PHOSPHATIDATE PHOSPHATASE APP1"/>
    <property type="match status" value="1"/>
</dbReference>
<dbReference type="GO" id="GO:0008195">
    <property type="term" value="F:phosphatidate phosphatase activity"/>
    <property type="evidence" value="ECO:0007669"/>
    <property type="project" value="InterPro"/>
</dbReference>
<name>A0A511J6E9_9CELL</name>
<evidence type="ECO:0000259" key="2">
    <source>
        <dbReference type="Pfam" id="PF09949"/>
    </source>
</evidence>
<feature type="domain" description="Phosphatidate phosphatase APP1 catalytic" evidence="2">
    <location>
        <begin position="196"/>
        <end position="347"/>
    </location>
</feature>
<dbReference type="AlphaFoldDB" id="A0A511J6E9"/>
<evidence type="ECO:0000256" key="1">
    <source>
        <dbReference type="SAM" id="MobiDB-lite"/>
    </source>
</evidence>
<accession>A0A511J6E9</accession>